<organism evidence="1 2">
    <name type="scientific">Senna tora</name>
    <dbReference type="NCBI Taxonomy" id="362788"/>
    <lineage>
        <taxon>Eukaryota</taxon>
        <taxon>Viridiplantae</taxon>
        <taxon>Streptophyta</taxon>
        <taxon>Embryophyta</taxon>
        <taxon>Tracheophyta</taxon>
        <taxon>Spermatophyta</taxon>
        <taxon>Magnoliopsida</taxon>
        <taxon>eudicotyledons</taxon>
        <taxon>Gunneridae</taxon>
        <taxon>Pentapetalae</taxon>
        <taxon>rosids</taxon>
        <taxon>fabids</taxon>
        <taxon>Fabales</taxon>
        <taxon>Fabaceae</taxon>
        <taxon>Caesalpinioideae</taxon>
        <taxon>Cassia clade</taxon>
        <taxon>Senna</taxon>
    </lineage>
</organism>
<keyword evidence="2" id="KW-1185">Reference proteome</keyword>
<accession>A0A834TIL7</accession>
<sequence length="25" mass="2866">MATSCLVLTKKTLTYISGDTRNRRH</sequence>
<comment type="caution">
    <text evidence="1">The sequence shown here is derived from an EMBL/GenBank/DDBJ whole genome shotgun (WGS) entry which is preliminary data.</text>
</comment>
<proteinExistence type="predicted"/>
<dbReference type="AlphaFoldDB" id="A0A834TIL7"/>
<dbReference type="EMBL" id="JAAIUW010000008">
    <property type="protein sequence ID" value="KAF7821927.1"/>
    <property type="molecule type" value="Genomic_DNA"/>
</dbReference>
<evidence type="ECO:0000313" key="2">
    <source>
        <dbReference type="Proteomes" id="UP000634136"/>
    </source>
</evidence>
<gene>
    <name evidence="1" type="ORF">G2W53_027382</name>
</gene>
<name>A0A834TIL7_9FABA</name>
<reference evidence="1" key="1">
    <citation type="submission" date="2020-09" db="EMBL/GenBank/DDBJ databases">
        <title>Genome-Enabled Discovery of Anthraquinone Biosynthesis in Senna tora.</title>
        <authorList>
            <person name="Kang S.-H."/>
            <person name="Pandey R.P."/>
            <person name="Lee C.-M."/>
            <person name="Sim J.-S."/>
            <person name="Jeong J.-T."/>
            <person name="Choi B.-S."/>
            <person name="Jung M."/>
            <person name="Ginzburg D."/>
            <person name="Zhao K."/>
            <person name="Won S.Y."/>
            <person name="Oh T.-J."/>
            <person name="Yu Y."/>
            <person name="Kim N.-H."/>
            <person name="Lee O.R."/>
            <person name="Lee T.-H."/>
            <person name="Bashyal P."/>
            <person name="Kim T.-S."/>
            <person name="Lee W.-H."/>
            <person name="Kawkins C."/>
            <person name="Kim C.-K."/>
            <person name="Kim J.S."/>
            <person name="Ahn B.O."/>
            <person name="Rhee S.Y."/>
            <person name="Sohng J.K."/>
        </authorList>
    </citation>
    <scope>NUCLEOTIDE SEQUENCE</scope>
    <source>
        <tissue evidence="1">Leaf</tissue>
    </source>
</reference>
<protein>
    <submittedName>
        <fullName evidence="1">Uncharacterized protein</fullName>
    </submittedName>
</protein>
<evidence type="ECO:0000313" key="1">
    <source>
        <dbReference type="EMBL" id="KAF7821927.1"/>
    </source>
</evidence>
<dbReference type="Proteomes" id="UP000634136">
    <property type="component" value="Unassembled WGS sequence"/>
</dbReference>